<dbReference type="Gene3D" id="3.40.710.10">
    <property type="entry name" value="DD-peptidase/beta-lactamase superfamily"/>
    <property type="match status" value="1"/>
</dbReference>
<dbReference type="SUPFAM" id="SSF56601">
    <property type="entry name" value="beta-lactamase/transpeptidase-like"/>
    <property type="match status" value="1"/>
</dbReference>
<dbReference type="AlphaFoldDB" id="A0A9P6I8F4"/>
<evidence type="ECO:0000313" key="5">
    <source>
        <dbReference type="Proteomes" id="UP000781932"/>
    </source>
</evidence>
<proteinExistence type="inferred from homology"/>
<reference evidence="4" key="1">
    <citation type="submission" date="2020-03" db="EMBL/GenBank/DDBJ databases">
        <authorList>
            <person name="He L."/>
        </authorList>
    </citation>
    <scope>NUCLEOTIDE SEQUENCE</scope>
    <source>
        <strain evidence="4">CkLH20</strain>
    </source>
</reference>
<gene>
    <name evidence="4" type="ORF">CkaCkLH20_04777</name>
</gene>
<dbReference type="PANTHER" id="PTHR43283">
    <property type="entry name" value="BETA-LACTAMASE-RELATED"/>
    <property type="match status" value="1"/>
</dbReference>
<evidence type="ECO:0000313" key="4">
    <source>
        <dbReference type="EMBL" id="KAF9877642.1"/>
    </source>
</evidence>
<sequence>MSSFEEKISSTVRDGILPGVVLYAKDKSGRLNYSKIIDSENIPLAPSTTLWLASATKIITTIAALQLVERGLLTLDEDISHYLPALASQDILTGFDETTKKPITTPRKNPITLRQLLSHAAGTAYDFLSLDLIQRWQKLNGKTPVSGSNVEERFSYPLIYEPGTHWAYSNAIDWAGRLVEVLTGTDLESYMRQNVFEPLGLASFTFNTAKVKDTLWPLSARDPASGSLVPFAGRHLNAGVDAPLGGQGLHGRMDEYLEILHSLLADDGRLLRPATAAEMFRPQLGAASKEALLENLNVPSGFVGDFPDTREYDWGLGGILVDGDGHPYRGNGTLIWSGAANIFWWIDRKTGVCGVFGTQIMPAGELVTKEYIKAFEDEMYAKMKTL</sequence>
<organism evidence="4 5">
    <name type="scientific">Colletotrichum karsti</name>
    <dbReference type="NCBI Taxonomy" id="1095194"/>
    <lineage>
        <taxon>Eukaryota</taxon>
        <taxon>Fungi</taxon>
        <taxon>Dikarya</taxon>
        <taxon>Ascomycota</taxon>
        <taxon>Pezizomycotina</taxon>
        <taxon>Sordariomycetes</taxon>
        <taxon>Hypocreomycetidae</taxon>
        <taxon>Glomerellales</taxon>
        <taxon>Glomerellaceae</taxon>
        <taxon>Colletotrichum</taxon>
        <taxon>Colletotrichum boninense species complex</taxon>
    </lineage>
</organism>
<dbReference type="Pfam" id="PF00144">
    <property type="entry name" value="Beta-lactamase"/>
    <property type="match status" value="1"/>
</dbReference>
<dbReference type="InterPro" id="IPR001466">
    <property type="entry name" value="Beta-lactam-related"/>
</dbReference>
<evidence type="ECO:0000256" key="2">
    <source>
        <dbReference type="ARBA" id="ARBA00022801"/>
    </source>
</evidence>
<dbReference type="InterPro" id="IPR012338">
    <property type="entry name" value="Beta-lactam/transpept-like"/>
</dbReference>
<keyword evidence="2" id="KW-0378">Hydrolase</keyword>
<name>A0A9P6I8F4_9PEZI</name>
<protein>
    <submittedName>
        <fullName evidence="4">Beta-lactamase family protein</fullName>
    </submittedName>
</protein>
<dbReference type="OrthoDB" id="428260at2759"/>
<dbReference type="PANTHER" id="PTHR43283:SF17">
    <property type="entry name" value="(LOVD), PUTATIVE (AFU_ORTHOLOGUE AFUA_5G00920)-RELATED"/>
    <property type="match status" value="1"/>
</dbReference>
<dbReference type="Proteomes" id="UP000781932">
    <property type="component" value="Unassembled WGS sequence"/>
</dbReference>
<feature type="domain" description="Beta-lactamase-related" evidence="3">
    <location>
        <begin position="42"/>
        <end position="363"/>
    </location>
</feature>
<comment type="caution">
    <text evidence="4">The sequence shown here is derived from an EMBL/GenBank/DDBJ whole genome shotgun (WGS) entry which is preliminary data.</text>
</comment>
<dbReference type="GO" id="GO:0016787">
    <property type="term" value="F:hydrolase activity"/>
    <property type="evidence" value="ECO:0007669"/>
    <property type="project" value="UniProtKB-KW"/>
</dbReference>
<dbReference type="InterPro" id="IPR050789">
    <property type="entry name" value="Diverse_Enzym_Activities"/>
</dbReference>
<dbReference type="EMBL" id="JAATWM020000013">
    <property type="protein sequence ID" value="KAF9877642.1"/>
    <property type="molecule type" value="Genomic_DNA"/>
</dbReference>
<evidence type="ECO:0000259" key="3">
    <source>
        <dbReference type="Pfam" id="PF00144"/>
    </source>
</evidence>
<comment type="similarity">
    <text evidence="1">Belongs to the class-A beta-lactamase family.</text>
</comment>
<accession>A0A9P6I8F4</accession>
<evidence type="ECO:0000256" key="1">
    <source>
        <dbReference type="ARBA" id="ARBA00009009"/>
    </source>
</evidence>
<dbReference type="RefSeq" id="XP_038747103.1">
    <property type="nucleotide sequence ID" value="XM_038887496.1"/>
</dbReference>
<keyword evidence="5" id="KW-1185">Reference proteome</keyword>
<reference evidence="4" key="2">
    <citation type="submission" date="2020-11" db="EMBL/GenBank/DDBJ databases">
        <title>Whole genome sequencing of Colletotrichum sp.</title>
        <authorList>
            <person name="Li H."/>
        </authorList>
    </citation>
    <scope>NUCLEOTIDE SEQUENCE</scope>
    <source>
        <strain evidence="4">CkLH20</strain>
    </source>
</reference>
<dbReference type="GeneID" id="62160570"/>